<dbReference type="OrthoDB" id="2130735at2759"/>
<dbReference type="Gene3D" id="2.120.10.10">
    <property type="match status" value="1"/>
</dbReference>
<keyword evidence="2" id="KW-1185">Reference proteome</keyword>
<accession>A0A139HD67</accession>
<dbReference type="PANTHER" id="PTHR38792:SF3">
    <property type="entry name" value="BNR_ASP-BOX REPEAT DOMAIN PROTEIN (AFU_ORTHOLOGUE AFUA_7G06430)-RELATED"/>
    <property type="match status" value="1"/>
</dbReference>
<dbReference type="AlphaFoldDB" id="A0A139HD67"/>
<evidence type="ECO:0008006" key="3">
    <source>
        <dbReference type="Google" id="ProtNLM"/>
    </source>
</evidence>
<comment type="caution">
    <text evidence="1">The sequence shown here is derived from an EMBL/GenBank/DDBJ whole genome shotgun (WGS) entry which is preliminary data.</text>
</comment>
<dbReference type="STRING" id="321146.A0A139HD67"/>
<organism evidence="1 2">
    <name type="scientific">Pseudocercospora eumusae</name>
    <dbReference type="NCBI Taxonomy" id="321146"/>
    <lineage>
        <taxon>Eukaryota</taxon>
        <taxon>Fungi</taxon>
        <taxon>Dikarya</taxon>
        <taxon>Ascomycota</taxon>
        <taxon>Pezizomycotina</taxon>
        <taxon>Dothideomycetes</taxon>
        <taxon>Dothideomycetidae</taxon>
        <taxon>Mycosphaerellales</taxon>
        <taxon>Mycosphaerellaceae</taxon>
        <taxon>Pseudocercospora</taxon>
    </lineage>
</organism>
<dbReference type="PANTHER" id="PTHR38792">
    <property type="entry name" value="BNR/ASP-BOX REPEAT DOMAIN PROTEIN (AFU_ORTHOLOGUE AFUA_7G06430)-RELATED"/>
    <property type="match status" value="1"/>
</dbReference>
<dbReference type="EMBL" id="LFZN01000074">
    <property type="protein sequence ID" value="KXT00377.1"/>
    <property type="molecule type" value="Genomic_DNA"/>
</dbReference>
<dbReference type="CDD" id="cd15482">
    <property type="entry name" value="Sialidase_non-viral"/>
    <property type="match status" value="1"/>
</dbReference>
<evidence type="ECO:0000313" key="1">
    <source>
        <dbReference type="EMBL" id="KXT00377.1"/>
    </source>
</evidence>
<sequence>MPVLPALAAAYDILVVTIHHTEQHFDQQQQGTTPRTSAVFPIGPAYLPYMVVTRPPRWFMRMLTRDCNSGYGRIITPVGDDAPADPLISNVTVFQPPANYTIPRTLYARTLQLQDGTLLATWENYGPNNNTFPYYPIYQSTDGGATWSERSRVEDTQNGWGLRYQPFLYELPEAIGDYPAGTVLLSGSSIPDDLSQTQIEIYASRDCGDTWEFVSHVAKGGRAIPNNGETPVWEPFLMVYNHELVVYYSDQRDPKYGQKLVHQTTSDLKTYGPVVDDVAYDTYDWRPGMTTVSHLPNGNYLLTYEFYGAVEANFAVYYRLSPDPLKFNDAVGHVITATDGTQPAGSPYNVWTPVGGDNGTIFVSAGSNSTLFANRDLAAPGSDWIEIDTPEGTSYTRSLLVEQQKNIILICGGGVLNGSDNRKYDHRRYPSTCFFFMV</sequence>
<gene>
    <name evidence="1" type="ORF">AC578_3355</name>
</gene>
<reference evidence="1 2" key="1">
    <citation type="submission" date="2015-07" db="EMBL/GenBank/DDBJ databases">
        <title>Comparative genomics of the Sigatoka disease complex on banana suggests a link between parallel evolutionary changes in Pseudocercospora fijiensis and Pseudocercospora eumusae and increased virulence on the banana host.</title>
        <authorList>
            <person name="Chang T.-C."/>
            <person name="Salvucci A."/>
            <person name="Crous P.W."/>
            <person name="Stergiopoulos I."/>
        </authorList>
    </citation>
    <scope>NUCLEOTIDE SEQUENCE [LARGE SCALE GENOMIC DNA]</scope>
    <source>
        <strain evidence="1 2">CBS 114824</strain>
    </source>
</reference>
<evidence type="ECO:0000313" key="2">
    <source>
        <dbReference type="Proteomes" id="UP000070133"/>
    </source>
</evidence>
<dbReference type="Proteomes" id="UP000070133">
    <property type="component" value="Unassembled WGS sequence"/>
</dbReference>
<name>A0A139HD67_9PEZI</name>
<protein>
    <recommendedName>
        <fullName evidence="3">Sialidase domain-containing protein</fullName>
    </recommendedName>
</protein>
<dbReference type="SUPFAM" id="SSF110296">
    <property type="entry name" value="Oligoxyloglucan reducing end-specific cellobiohydrolase"/>
    <property type="match status" value="1"/>
</dbReference>
<proteinExistence type="predicted"/>